<dbReference type="EMBL" id="JDRY01000040">
    <property type="protein sequence ID" value="KGM98993.1"/>
    <property type="molecule type" value="Genomic_DNA"/>
</dbReference>
<dbReference type="Proteomes" id="UP000030014">
    <property type="component" value="Unassembled WGS sequence"/>
</dbReference>
<dbReference type="RefSeq" id="WP_039258019.1">
    <property type="nucleotide sequence ID" value="NZ_JDRY01000040.1"/>
</dbReference>
<dbReference type="InterPro" id="IPR022476">
    <property type="entry name" value="Spore_YabP/YqfC"/>
</dbReference>
<gene>
    <name evidence="1" type="ORF">Z955_09240</name>
</gene>
<reference evidence="1 2" key="1">
    <citation type="submission" date="2014-01" db="EMBL/GenBank/DDBJ databases">
        <title>Plasmidome dynamics in the species complex Clostridium novyi sensu lato converts strains of independent lineages into distinctly different pathogens.</title>
        <authorList>
            <person name="Skarin H."/>
            <person name="Segerman B."/>
        </authorList>
    </citation>
    <scope>NUCLEOTIDE SEQUENCE [LARGE SCALE GENOMIC DNA]</scope>
    <source>
        <strain evidence="1 2">DC5</strain>
    </source>
</reference>
<comment type="caution">
    <text evidence="1">The sequence shown here is derived from an EMBL/GenBank/DDBJ whole genome shotgun (WGS) entry which is preliminary data.</text>
</comment>
<sequence length="95" mass="10175">MKESINNAKENVAQKIGLPMDAVLDIPQIVITGDSEIAIENHKGIIVFQEDEIKINSNVGVISVKGSHLEILFIGGSTVILGGKFKGISYEGKVL</sequence>
<dbReference type="Pfam" id="PF07873">
    <property type="entry name" value="YabP"/>
    <property type="match status" value="1"/>
</dbReference>
<organism evidence="1 2">
    <name type="scientific">Clostridium botulinum C/D str. DC5</name>
    <dbReference type="NCBI Taxonomy" id="1443128"/>
    <lineage>
        <taxon>Bacteria</taxon>
        <taxon>Bacillati</taxon>
        <taxon>Bacillota</taxon>
        <taxon>Clostridia</taxon>
        <taxon>Eubacteriales</taxon>
        <taxon>Clostridiaceae</taxon>
        <taxon>Clostridium</taxon>
    </lineage>
</organism>
<evidence type="ECO:0000313" key="2">
    <source>
        <dbReference type="Proteomes" id="UP000030014"/>
    </source>
</evidence>
<evidence type="ECO:0000313" key="1">
    <source>
        <dbReference type="EMBL" id="KGM98993.1"/>
    </source>
</evidence>
<accession>A0A0A0IEP0</accession>
<dbReference type="NCBIfam" id="TIGR02856">
    <property type="entry name" value="spore_yqfC"/>
    <property type="match status" value="1"/>
</dbReference>
<dbReference type="AlphaFoldDB" id="A0A0A0IEP0"/>
<proteinExistence type="predicted"/>
<name>A0A0A0IEP0_CLOBO</name>
<protein>
    <submittedName>
        <fullName evidence="1">Sporulation protein</fullName>
    </submittedName>
</protein>
<dbReference type="InterPro" id="IPR022477">
    <property type="entry name" value="Spore_YqfC"/>
</dbReference>